<dbReference type="EC" id="6.1.1.17" evidence="7"/>
<dbReference type="GO" id="GO:0008270">
    <property type="term" value="F:zinc ion binding"/>
    <property type="evidence" value="ECO:0007669"/>
    <property type="project" value="InterPro"/>
</dbReference>
<dbReference type="GO" id="GO:0005737">
    <property type="term" value="C:cytoplasm"/>
    <property type="evidence" value="ECO:0007669"/>
    <property type="project" value="UniProtKB-SubCell"/>
</dbReference>
<sequence length="510" mass="58395">MPEVRTRFAPSPTGFLHIGGIRTALYEFLWARKNNGKYLLRIEDTDRQRLVPGSLENIVQSLETLRIVSDEGPYWDKGLKFRGEFGPYIQSERLPIYQKYAQELIEKKAAYYCFCSSERLDKLREEQQAQKLPPKYDKLCLKLSSEEVSSKLAAKEAHVIRLNVPSDRIIKFHDHIHGDIEIPSKDVDDQVLLKSDGFPTYHLAVVVDDYSMKISHVIRADEWIASTPKHILLYEAFGWPLPVFVHLPAILSQATGKKLSKREGDVSVKDFLDKGYLPEALINFLALLGWNPKTEQEIFNMRELVAEFSLDKLNKSGAVFDLDKLDWFNSMYIRALKIEDLFARLVPYLVKAGIQTEKYPKEFLEKILLLEQSRLKKLSEIGERVKYFFEEPQYEPGLLCPPARKASAGPPPAEKKSEKETILKNLNSLQIFLQTLSAEKFAQKDIEAEIKNFIESNQLKTGEVLWPLRVALCGLEASPGPFEIIDAFASLPDGKEQVLKRISRASEMLF</sequence>
<dbReference type="InterPro" id="IPR033910">
    <property type="entry name" value="GluRS_core"/>
</dbReference>
<evidence type="ECO:0000313" key="10">
    <source>
        <dbReference type="EMBL" id="OGE90579.1"/>
    </source>
</evidence>
<dbReference type="InterPro" id="IPR020058">
    <property type="entry name" value="Glu/Gln-tRNA-synth_Ib_cat-dom"/>
</dbReference>
<feature type="short sequence motif" description="'HIGH' region" evidence="7">
    <location>
        <begin position="10"/>
        <end position="20"/>
    </location>
</feature>
<dbReference type="AlphaFoldDB" id="A0A1F5PL37"/>
<dbReference type="SUPFAM" id="SSF52374">
    <property type="entry name" value="Nucleotidylyl transferase"/>
    <property type="match status" value="1"/>
</dbReference>
<accession>A0A1F5PL37</accession>
<keyword evidence="3 7" id="KW-0547">Nucleotide-binding</keyword>
<dbReference type="InterPro" id="IPR020751">
    <property type="entry name" value="aa-tRNA-synth_I_codon-bd_sub2"/>
</dbReference>
<dbReference type="HAMAP" id="MF_00022">
    <property type="entry name" value="Glu_tRNA_synth_type1"/>
    <property type="match status" value="1"/>
</dbReference>
<dbReference type="GO" id="GO:0004818">
    <property type="term" value="F:glutamate-tRNA ligase activity"/>
    <property type="evidence" value="ECO:0007669"/>
    <property type="project" value="UniProtKB-UniRule"/>
</dbReference>
<dbReference type="Pfam" id="PF00749">
    <property type="entry name" value="tRNA-synt_1c"/>
    <property type="match status" value="1"/>
</dbReference>
<dbReference type="CDD" id="cd00808">
    <property type="entry name" value="GluRS_core"/>
    <property type="match status" value="1"/>
</dbReference>
<keyword evidence="6 7" id="KW-0030">Aminoacyl-tRNA synthetase</keyword>
<dbReference type="PROSITE" id="PS00178">
    <property type="entry name" value="AA_TRNA_LIGASE_I"/>
    <property type="match status" value="1"/>
</dbReference>
<dbReference type="FunFam" id="3.40.50.620:FF:000045">
    <property type="entry name" value="Glutamate--tRNA ligase, mitochondrial"/>
    <property type="match status" value="1"/>
</dbReference>
<proteinExistence type="inferred from homology"/>
<evidence type="ECO:0000256" key="3">
    <source>
        <dbReference type="ARBA" id="ARBA00022741"/>
    </source>
</evidence>
<evidence type="ECO:0000259" key="8">
    <source>
        <dbReference type="Pfam" id="PF00749"/>
    </source>
</evidence>
<dbReference type="EMBL" id="MFEY01000005">
    <property type="protein sequence ID" value="OGE90579.1"/>
    <property type="molecule type" value="Genomic_DNA"/>
</dbReference>
<evidence type="ECO:0000256" key="4">
    <source>
        <dbReference type="ARBA" id="ARBA00022840"/>
    </source>
</evidence>
<dbReference type="PANTHER" id="PTHR43311">
    <property type="entry name" value="GLUTAMATE--TRNA LIGASE"/>
    <property type="match status" value="1"/>
</dbReference>
<dbReference type="InterPro" id="IPR049940">
    <property type="entry name" value="GluQ/Sye"/>
</dbReference>
<name>A0A1F5PL37_9BACT</name>
<evidence type="ECO:0000259" key="9">
    <source>
        <dbReference type="Pfam" id="PF19269"/>
    </source>
</evidence>
<keyword evidence="4 7" id="KW-0067">ATP-binding</keyword>
<dbReference type="GO" id="GO:0005524">
    <property type="term" value="F:ATP binding"/>
    <property type="evidence" value="ECO:0007669"/>
    <property type="project" value="UniProtKB-UniRule"/>
</dbReference>
<organism evidence="10 11">
    <name type="scientific">Candidatus Doudnabacteria bacterium RIFCSPHIGHO2_12_FULL_48_16</name>
    <dbReference type="NCBI Taxonomy" id="1817838"/>
    <lineage>
        <taxon>Bacteria</taxon>
        <taxon>Candidatus Doudnaibacteriota</taxon>
    </lineage>
</organism>
<dbReference type="Pfam" id="PF19269">
    <property type="entry name" value="Anticodon_2"/>
    <property type="match status" value="1"/>
</dbReference>
<keyword evidence="7" id="KW-0963">Cytoplasm</keyword>
<dbReference type="InterPro" id="IPR008925">
    <property type="entry name" value="aa_tRNA-synth_I_cd-bd_sf"/>
</dbReference>
<dbReference type="InterPro" id="IPR045462">
    <property type="entry name" value="aa-tRNA-synth_I_cd-bd"/>
</dbReference>
<comment type="caution">
    <text evidence="10">The sequence shown here is derived from an EMBL/GenBank/DDBJ whole genome shotgun (WGS) entry which is preliminary data.</text>
</comment>
<dbReference type="SUPFAM" id="SSF48163">
    <property type="entry name" value="An anticodon-binding domain of class I aminoacyl-tRNA synthetases"/>
    <property type="match status" value="1"/>
</dbReference>
<dbReference type="InterPro" id="IPR000924">
    <property type="entry name" value="Glu/Gln-tRNA-synth"/>
</dbReference>
<dbReference type="GO" id="GO:0000049">
    <property type="term" value="F:tRNA binding"/>
    <property type="evidence" value="ECO:0007669"/>
    <property type="project" value="InterPro"/>
</dbReference>
<protein>
    <recommendedName>
        <fullName evidence="7">Glutamate--tRNA ligase</fullName>
        <ecNumber evidence="7">6.1.1.17</ecNumber>
    </recommendedName>
    <alternativeName>
        <fullName evidence="7">Glutamyl-tRNA synthetase</fullName>
        <shortName evidence="7">GluRS</shortName>
    </alternativeName>
</protein>
<dbReference type="PRINTS" id="PR00987">
    <property type="entry name" value="TRNASYNTHGLU"/>
</dbReference>
<evidence type="ECO:0000256" key="5">
    <source>
        <dbReference type="ARBA" id="ARBA00022917"/>
    </source>
</evidence>
<reference evidence="10 11" key="1">
    <citation type="journal article" date="2016" name="Nat. Commun.">
        <title>Thousands of microbial genomes shed light on interconnected biogeochemical processes in an aquifer system.</title>
        <authorList>
            <person name="Anantharaman K."/>
            <person name="Brown C.T."/>
            <person name="Hug L.A."/>
            <person name="Sharon I."/>
            <person name="Castelle C.J."/>
            <person name="Probst A.J."/>
            <person name="Thomas B.C."/>
            <person name="Singh A."/>
            <person name="Wilkins M.J."/>
            <person name="Karaoz U."/>
            <person name="Brodie E.L."/>
            <person name="Williams K.H."/>
            <person name="Hubbard S.S."/>
            <person name="Banfield J.F."/>
        </authorList>
    </citation>
    <scope>NUCLEOTIDE SEQUENCE [LARGE SCALE GENOMIC DNA]</scope>
</reference>
<evidence type="ECO:0000256" key="7">
    <source>
        <dbReference type="HAMAP-Rule" id="MF_00022"/>
    </source>
</evidence>
<dbReference type="Proteomes" id="UP000177682">
    <property type="component" value="Unassembled WGS sequence"/>
</dbReference>
<evidence type="ECO:0000313" key="11">
    <source>
        <dbReference type="Proteomes" id="UP000177682"/>
    </source>
</evidence>
<feature type="short sequence motif" description="'KMSKS' region" evidence="7">
    <location>
        <begin position="258"/>
        <end position="262"/>
    </location>
</feature>
<dbReference type="Gene3D" id="1.10.10.350">
    <property type="match status" value="1"/>
</dbReference>
<feature type="domain" description="Aminoacyl-tRNA synthetase class I anticodon-binding" evidence="9">
    <location>
        <begin position="341"/>
        <end position="505"/>
    </location>
</feature>
<dbReference type="InterPro" id="IPR001412">
    <property type="entry name" value="aa-tRNA-synth_I_CS"/>
</dbReference>
<dbReference type="NCBIfam" id="TIGR00464">
    <property type="entry name" value="gltX_bact"/>
    <property type="match status" value="1"/>
</dbReference>
<dbReference type="PANTHER" id="PTHR43311:SF2">
    <property type="entry name" value="GLUTAMATE--TRNA LIGASE, MITOCHONDRIAL-RELATED"/>
    <property type="match status" value="1"/>
</dbReference>
<comment type="subcellular location">
    <subcellularLocation>
        <location evidence="7">Cytoplasm</location>
    </subcellularLocation>
</comment>
<evidence type="ECO:0000256" key="2">
    <source>
        <dbReference type="ARBA" id="ARBA00022598"/>
    </source>
</evidence>
<gene>
    <name evidence="7" type="primary">gltX</name>
    <name evidence="10" type="ORF">A3E29_02170</name>
</gene>
<dbReference type="InterPro" id="IPR004527">
    <property type="entry name" value="Glu-tRNA-ligase_bac/mito"/>
</dbReference>
<keyword evidence="2 7" id="KW-0436">Ligase</keyword>
<comment type="subunit">
    <text evidence="7">Monomer.</text>
</comment>
<feature type="domain" description="Glutamyl/glutaminyl-tRNA synthetase class Ib catalytic" evidence="8">
    <location>
        <begin position="3"/>
        <end position="327"/>
    </location>
</feature>
<keyword evidence="5 7" id="KW-0648">Protein biosynthesis</keyword>
<feature type="binding site" evidence="7">
    <location>
        <position position="261"/>
    </location>
    <ligand>
        <name>ATP</name>
        <dbReference type="ChEBI" id="CHEBI:30616"/>
    </ligand>
</feature>
<comment type="function">
    <text evidence="7">Catalyzes the attachment of glutamate to tRNA(Glu) in a two-step reaction: glutamate is first activated by ATP to form Glu-AMP and then transferred to the acceptor end of tRNA(Glu).</text>
</comment>
<comment type="caution">
    <text evidence="7">Lacks conserved residue(s) required for the propagation of feature annotation.</text>
</comment>
<comment type="similarity">
    <text evidence="1 7">Belongs to the class-I aminoacyl-tRNA synthetase family. Glutamate--tRNA ligase type 1 subfamily.</text>
</comment>
<evidence type="ECO:0000256" key="1">
    <source>
        <dbReference type="ARBA" id="ARBA00007894"/>
    </source>
</evidence>
<dbReference type="InterPro" id="IPR014729">
    <property type="entry name" value="Rossmann-like_a/b/a_fold"/>
</dbReference>
<dbReference type="Gene3D" id="3.40.50.620">
    <property type="entry name" value="HUPs"/>
    <property type="match status" value="1"/>
</dbReference>
<evidence type="ECO:0000256" key="6">
    <source>
        <dbReference type="ARBA" id="ARBA00023146"/>
    </source>
</evidence>
<comment type="catalytic activity">
    <reaction evidence="7">
        <text>tRNA(Glu) + L-glutamate + ATP = L-glutamyl-tRNA(Glu) + AMP + diphosphate</text>
        <dbReference type="Rhea" id="RHEA:23540"/>
        <dbReference type="Rhea" id="RHEA-COMP:9663"/>
        <dbReference type="Rhea" id="RHEA-COMP:9680"/>
        <dbReference type="ChEBI" id="CHEBI:29985"/>
        <dbReference type="ChEBI" id="CHEBI:30616"/>
        <dbReference type="ChEBI" id="CHEBI:33019"/>
        <dbReference type="ChEBI" id="CHEBI:78442"/>
        <dbReference type="ChEBI" id="CHEBI:78520"/>
        <dbReference type="ChEBI" id="CHEBI:456215"/>
        <dbReference type="EC" id="6.1.1.17"/>
    </reaction>
</comment>
<dbReference type="GO" id="GO:0006424">
    <property type="term" value="P:glutamyl-tRNA aminoacylation"/>
    <property type="evidence" value="ECO:0007669"/>
    <property type="project" value="UniProtKB-UniRule"/>
</dbReference>